<evidence type="ECO:0000313" key="7">
    <source>
        <dbReference type="Proteomes" id="UP000285517"/>
    </source>
</evidence>
<protein>
    <submittedName>
        <fullName evidence="6">BspA family leucine-rich repeat surface protein</fullName>
    </submittedName>
</protein>
<evidence type="ECO:0000259" key="4">
    <source>
        <dbReference type="PROSITE" id="PS50093"/>
    </source>
</evidence>
<keyword evidence="7" id="KW-1185">Reference proteome</keyword>
<dbReference type="KEGG" id="aev:EI546_02455"/>
<dbReference type="OrthoDB" id="9813840at2"/>
<feature type="domain" description="Fibronectin type-III" evidence="5">
    <location>
        <begin position="477"/>
        <end position="567"/>
    </location>
</feature>
<evidence type="ECO:0000256" key="1">
    <source>
        <dbReference type="ARBA" id="ARBA00022729"/>
    </source>
</evidence>
<evidence type="ECO:0000259" key="5">
    <source>
        <dbReference type="PROSITE" id="PS50853"/>
    </source>
</evidence>
<reference evidence="6 7" key="1">
    <citation type="submission" date="2019-01" db="EMBL/GenBank/DDBJ databases">
        <title>Complete genome sequencing of Aequorivita sp. H23M31.</title>
        <authorList>
            <person name="Bae J.-W."/>
        </authorList>
    </citation>
    <scope>NUCLEOTIDE SEQUENCE [LARGE SCALE GENOMIC DNA]</scope>
    <source>
        <strain evidence="6 7">H23M31</strain>
    </source>
</reference>
<keyword evidence="1 3" id="KW-0732">Signal</keyword>
<dbReference type="SUPFAM" id="SSF49299">
    <property type="entry name" value="PKD domain"/>
    <property type="match status" value="1"/>
</dbReference>
<dbReference type="CDD" id="cd00063">
    <property type="entry name" value="FN3"/>
    <property type="match status" value="1"/>
</dbReference>
<dbReference type="InterPro" id="IPR011889">
    <property type="entry name" value="Liste_lipo_26"/>
</dbReference>
<evidence type="ECO:0000256" key="3">
    <source>
        <dbReference type="SAM" id="SignalP"/>
    </source>
</evidence>
<feature type="compositionally biased region" description="Polar residues" evidence="2">
    <location>
        <begin position="40"/>
        <end position="49"/>
    </location>
</feature>
<dbReference type="Pfam" id="PF18962">
    <property type="entry name" value="Por_Secre_tail"/>
    <property type="match status" value="1"/>
</dbReference>
<dbReference type="InterPro" id="IPR035986">
    <property type="entry name" value="PKD_dom_sf"/>
</dbReference>
<dbReference type="AlphaFoldDB" id="A0A410G061"/>
<dbReference type="CDD" id="cd00146">
    <property type="entry name" value="PKD"/>
    <property type="match status" value="1"/>
</dbReference>
<proteinExistence type="predicted"/>
<dbReference type="Proteomes" id="UP000285517">
    <property type="component" value="Chromosome"/>
</dbReference>
<feature type="signal peptide" evidence="3">
    <location>
        <begin position="1"/>
        <end position="20"/>
    </location>
</feature>
<dbReference type="NCBIfam" id="TIGR04183">
    <property type="entry name" value="Por_Secre_tail"/>
    <property type="match status" value="1"/>
</dbReference>
<dbReference type="NCBIfam" id="TIGR02167">
    <property type="entry name" value="Liste_lipo_26"/>
    <property type="match status" value="4"/>
</dbReference>
<dbReference type="Pfam" id="PF03382">
    <property type="entry name" value="DUF285"/>
    <property type="match status" value="1"/>
</dbReference>
<dbReference type="InterPro" id="IPR036116">
    <property type="entry name" value="FN3_sf"/>
</dbReference>
<dbReference type="InterPro" id="IPR000601">
    <property type="entry name" value="PKD_dom"/>
</dbReference>
<accession>A0A410G061</accession>
<dbReference type="EMBL" id="CP034951">
    <property type="protein sequence ID" value="QAA80657.1"/>
    <property type="molecule type" value="Genomic_DNA"/>
</dbReference>
<sequence length="1071" mass="115925">MKRITVIICIVGLLSLSMNAQVMQSSSQGSRVNRSDVESSNKPTASVQEQRLKDHSQNQPIVFQKPTIKSQETTKTGSWNFLPSSTGVLSGSHPEFYPKSDQTINYKEALELSNSSAERSNLACSQENPTNGFEVGYTTSKNTVQIIATDITVPADTDFTLNTITINIHSIPGVTLISADITLYENASDLPGTIKSSQAAVIPVSQTIIGNNNGYDISEIVFDINPVMLQGQAGLPTTYWVSLYVDMTSSDFGYIDSTSASVVGLPLSYSEDAGATWLPYPGWDTVYIFDGDCGPLGGGTVNCSEENPNDFTFEDGYNCSSDYIFKTANDLTVAADDNFTLEHITASIMANNPILTVNVNYYDDASGLPGTLIGSENSVSIDSQTIIGSGSGYDVHELQMTVTPFTFPGQSGAPTTYWIELSISDGSGGFVFWVATTSSMIGHPLALYDGGWTIPDLSKDGVYIWEGTCDVGSVCQAPTSLSVDAVTQTTADISWVAGGSETEWIIQYGAPGFDPNSEGTTVLASGSSNTVINGLTAGTNYDVYVKADCGSNQSIFTGPVSFLTSSINPGEYFVTTWQTTMSNEMITIPTTGSGYNYSVDWGDGNTDGGWFGDASHIYTAPGVYTVKINGAFPRIYFNNSGDRMKIKSIEQWGVNPWTSMNSAFLGCENLVSHAMDMPDLSMVTDMYGMFAFARKFNGDANFGNWNVGNVTSMYGMFGGASIFNYPIGNWNVGNVTTMEKMFDGASLFNQPIDNWNVGNVTSMNSMFRTAMNFNQDLNSWNVSNVTDMSGMFAYARKFNGAIGNWNVGNVTNMKGMFGGASVFNQYIGGWDVGNVTDMEQMFHGATIFNQDLGAWNVSNVTNMNNMLATAMKFNQDISNWNVSNVTNMRSMFFHANRFDQNLGAWDVSNVTDMTNMFVNVTLSTSNYDALLNGWSALPLKSNVKFHAGLSKYCAGEPGRNILTGTFNWTIIDGGMDCGVFSERLDVGSHGALVGTTLYPNPMRDQLNILNSSNSELESLSIYDLTGRLIQSYNLNGATIETVIDVSHLSSATYMVIINGNNGSTAEFIIKE</sequence>
<dbReference type="InterPro" id="IPR005046">
    <property type="entry name" value="DUF285"/>
</dbReference>
<dbReference type="SUPFAM" id="SSF49265">
    <property type="entry name" value="Fibronectin type III"/>
    <property type="match status" value="1"/>
</dbReference>
<organism evidence="6 7">
    <name type="scientific">Aequorivita ciconiae</name>
    <dbReference type="NCBI Taxonomy" id="2494375"/>
    <lineage>
        <taxon>Bacteria</taxon>
        <taxon>Pseudomonadati</taxon>
        <taxon>Bacteroidota</taxon>
        <taxon>Flavobacteriia</taxon>
        <taxon>Flavobacteriales</taxon>
        <taxon>Flavobacteriaceae</taxon>
        <taxon>Aequorivita</taxon>
    </lineage>
</organism>
<feature type="region of interest" description="Disordered" evidence="2">
    <location>
        <begin position="26"/>
        <end position="57"/>
    </location>
</feature>
<dbReference type="InterPro" id="IPR026444">
    <property type="entry name" value="Secre_tail"/>
</dbReference>
<dbReference type="InterPro" id="IPR003961">
    <property type="entry name" value="FN3_dom"/>
</dbReference>
<dbReference type="PROSITE" id="PS50093">
    <property type="entry name" value="PKD"/>
    <property type="match status" value="1"/>
</dbReference>
<dbReference type="RefSeq" id="WP_128249054.1">
    <property type="nucleotide sequence ID" value="NZ_CP034951.1"/>
</dbReference>
<evidence type="ECO:0000256" key="2">
    <source>
        <dbReference type="SAM" id="MobiDB-lite"/>
    </source>
</evidence>
<evidence type="ECO:0000313" key="6">
    <source>
        <dbReference type="EMBL" id="QAA80657.1"/>
    </source>
</evidence>
<gene>
    <name evidence="6" type="ORF">EI546_02455</name>
</gene>
<dbReference type="InterPro" id="IPR013783">
    <property type="entry name" value="Ig-like_fold"/>
</dbReference>
<dbReference type="SMART" id="SM00060">
    <property type="entry name" value="FN3"/>
    <property type="match status" value="1"/>
</dbReference>
<dbReference type="Gene3D" id="2.60.40.10">
    <property type="entry name" value="Immunoglobulins"/>
    <property type="match status" value="1"/>
</dbReference>
<feature type="chain" id="PRO_5019491179" evidence="3">
    <location>
        <begin position="21"/>
        <end position="1071"/>
    </location>
</feature>
<feature type="domain" description="PKD" evidence="4">
    <location>
        <begin position="591"/>
        <end position="629"/>
    </location>
</feature>
<name>A0A410G061_9FLAO</name>
<dbReference type="Pfam" id="PF00041">
    <property type="entry name" value="fn3"/>
    <property type="match status" value="1"/>
</dbReference>
<dbReference type="PROSITE" id="PS50853">
    <property type="entry name" value="FN3"/>
    <property type="match status" value="1"/>
</dbReference>